<feature type="transmembrane region" description="Helical" evidence="1">
    <location>
        <begin position="83"/>
        <end position="103"/>
    </location>
</feature>
<feature type="domain" description="Protein FecR C-terminal" evidence="4">
    <location>
        <begin position="248"/>
        <end position="307"/>
    </location>
</feature>
<name>A0A239CXE9_9PSED</name>
<dbReference type="InterPro" id="IPR006860">
    <property type="entry name" value="FecR"/>
</dbReference>
<dbReference type="Pfam" id="PF16220">
    <property type="entry name" value="DUF4880"/>
    <property type="match status" value="1"/>
</dbReference>
<dbReference type="Proteomes" id="UP000198407">
    <property type="component" value="Unassembled WGS sequence"/>
</dbReference>
<sequence>MTQPPRPSDDIHEQASLWYIRLREPGADETLREAHRRWLAADPLHAEAFDQAAQLWGRLGEPVARVRAEEQAQWRARRQRQRLFRPVAAAACLVLALGAGLLWQGGTLDDLRSDYHTAVGQRQSVTLADGSLVELNTHSALAVSFSDGRRHVRLLRGEAWFEVRKDPARPFVVELPQGTVTVTGTRFNVRLDERRSTVSLVEGRVELDSAGQHTELLPEQQSCLDASGLCPTSRFDSQATHAWRQGQMVFYRTPLKQVIAELERYHRGHVFIHGDALARLPVSGVFATASADAVLQALHDTLGVKVTRLGLGVVILR</sequence>
<dbReference type="Pfam" id="PF16344">
    <property type="entry name" value="FecR_C"/>
    <property type="match status" value="1"/>
</dbReference>
<dbReference type="AlphaFoldDB" id="A0A239CXE9"/>
<dbReference type="EMBL" id="FZOL01000005">
    <property type="protein sequence ID" value="SNS24915.1"/>
    <property type="molecule type" value="Genomic_DNA"/>
</dbReference>
<evidence type="ECO:0000313" key="6">
    <source>
        <dbReference type="Proteomes" id="UP000198407"/>
    </source>
</evidence>
<keyword evidence="1" id="KW-0472">Membrane</keyword>
<organism evidence="5 6">
    <name type="scientific">Pseudomonas japonica</name>
    <dbReference type="NCBI Taxonomy" id="256466"/>
    <lineage>
        <taxon>Bacteria</taxon>
        <taxon>Pseudomonadati</taxon>
        <taxon>Pseudomonadota</taxon>
        <taxon>Gammaproteobacteria</taxon>
        <taxon>Pseudomonadales</taxon>
        <taxon>Pseudomonadaceae</taxon>
        <taxon>Pseudomonas</taxon>
    </lineage>
</organism>
<evidence type="ECO:0000259" key="3">
    <source>
        <dbReference type="Pfam" id="PF16220"/>
    </source>
</evidence>
<dbReference type="PIRSF" id="PIRSF018266">
    <property type="entry name" value="FecR"/>
    <property type="match status" value="1"/>
</dbReference>
<dbReference type="OrthoDB" id="9798846at2"/>
<reference evidence="6" key="1">
    <citation type="submission" date="2017-06" db="EMBL/GenBank/DDBJ databases">
        <authorList>
            <person name="Varghese N."/>
            <person name="Submissions S."/>
        </authorList>
    </citation>
    <scope>NUCLEOTIDE SEQUENCE [LARGE SCALE GENOMIC DNA]</scope>
    <source>
        <strain evidence="6">DSM 22348</strain>
    </source>
</reference>
<accession>A0A239CXE9</accession>
<dbReference type="InterPro" id="IPR032508">
    <property type="entry name" value="FecR_C"/>
</dbReference>
<gene>
    <name evidence="5" type="ORF">SAMN05444352_105116</name>
</gene>
<dbReference type="RefSeq" id="WP_042120865.1">
    <property type="nucleotide sequence ID" value="NZ_FZOL01000005.1"/>
</dbReference>
<dbReference type="GO" id="GO:0016989">
    <property type="term" value="F:sigma factor antagonist activity"/>
    <property type="evidence" value="ECO:0007669"/>
    <property type="project" value="TreeGrafter"/>
</dbReference>
<keyword evidence="1" id="KW-0812">Transmembrane</keyword>
<feature type="domain" description="FecR N-terminal" evidence="3">
    <location>
        <begin position="13"/>
        <end position="55"/>
    </location>
</feature>
<dbReference type="Gene3D" id="3.55.50.30">
    <property type="match status" value="1"/>
</dbReference>
<keyword evidence="1" id="KW-1133">Transmembrane helix</keyword>
<proteinExistence type="predicted"/>
<dbReference type="Pfam" id="PF04773">
    <property type="entry name" value="FecR"/>
    <property type="match status" value="1"/>
</dbReference>
<dbReference type="Gene3D" id="2.60.120.1440">
    <property type="match status" value="1"/>
</dbReference>
<evidence type="ECO:0000313" key="5">
    <source>
        <dbReference type="EMBL" id="SNS24915.1"/>
    </source>
</evidence>
<dbReference type="PANTHER" id="PTHR30273:SF2">
    <property type="entry name" value="PROTEIN FECR"/>
    <property type="match status" value="1"/>
</dbReference>
<dbReference type="InterPro" id="IPR012373">
    <property type="entry name" value="Ferrdict_sens_TM"/>
</dbReference>
<evidence type="ECO:0000256" key="1">
    <source>
        <dbReference type="SAM" id="Phobius"/>
    </source>
</evidence>
<dbReference type="STRING" id="1215104.GCA_000730585_05459"/>
<feature type="domain" description="FecR protein" evidence="2">
    <location>
        <begin position="114"/>
        <end position="206"/>
    </location>
</feature>
<protein>
    <submittedName>
        <fullName evidence="5">FecR family protein</fullName>
    </submittedName>
</protein>
<evidence type="ECO:0000259" key="4">
    <source>
        <dbReference type="Pfam" id="PF16344"/>
    </source>
</evidence>
<dbReference type="PANTHER" id="PTHR30273">
    <property type="entry name" value="PERIPLASMIC SIGNAL SENSOR AND SIGMA FACTOR ACTIVATOR FECR-RELATED"/>
    <property type="match status" value="1"/>
</dbReference>
<keyword evidence="6" id="KW-1185">Reference proteome</keyword>
<evidence type="ECO:0000259" key="2">
    <source>
        <dbReference type="Pfam" id="PF04773"/>
    </source>
</evidence>
<dbReference type="InterPro" id="IPR032623">
    <property type="entry name" value="FecR_N"/>
</dbReference>